<evidence type="ECO:0000313" key="2">
    <source>
        <dbReference type="EMBL" id="KNZ56229.1"/>
    </source>
</evidence>
<protein>
    <submittedName>
        <fullName evidence="2">Uncharacterized protein</fullName>
    </submittedName>
</protein>
<evidence type="ECO:0000256" key="1">
    <source>
        <dbReference type="SAM" id="MobiDB-lite"/>
    </source>
</evidence>
<sequence>MVSTRRNRPLLSGPLPPATRSKRPKQTKQYKDLLALPPLPASPEPHPSDSYSEDRPPLSPIPIA</sequence>
<comment type="caution">
    <text evidence="2">The sequence shown here is derived from an EMBL/GenBank/DDBJ whole genome shotgun (WGS) entry which is preliminary data.</text>
</comment>
<reference evidence="2 3" key="1">
    <citation type="submission" date="2015-08" db="EMBL/GenBank/DDBJ databases">
        <title>Next Generation Sequencing and Analysis of the Genome of Puccinia sorghi L Schw, the Causal Agent of Maize Common Rust.</title>
        <authorList>
            <person name="Rochi L."/>
            <person name="Burguener G."/>
            <person name="Darino M."/>
            <person name="Turjanski A."/>
            <person name="Kreff E."/>
            <person name="Dieguez M.J."/>
            <person name="Sacco F."/>
        </authorList>
    </citation>
    <scope>NUCLEOTIDE SEQUENCE [LARGE SCALE GENOMIC DNA]</scope>
    <source>
        <strain evidence="2 3">RO10H11247</strain>
    </source>
</reference>
<evidence type="ECO:0000313" key="3">
    <source>
        <dbReference type="Proteomes" id="UP000037035"/>
    </source>
</evidence>
<feature type="non-terminal residue" evidence="2">
    <location>
        <position position="64"/>
    </location>
</feature>
<accession>A0A0L6V691</accession>
<dbReference type="AlphaFoldDB" id="A0A0L6V691"/>
<dbReference type="EMBL" id="LAVV01007350">
    <property type="protein sequence ID" value="KNZ56229.1"/>
    <property type="molecule type" value="Genomic_DNA"/>
</dbReference>
<proteinExistence type="predicted"/>
<keyword evidence="3" id="KW-1185">Reference proteome</keyword>
<dbReference type="VEuPathDB" id="FungiDB:VP01_2462g2"/>
<feature type="region of interest" description="Disordered" evidence="1">
    <location>
        <begin position="1"/>
        <end position="64"/>
    </location>
</feature>
<name>A0A0L6V691_9BASI</name>
<organism evidence="2 3">
    <name type="scientific">Puccinia sorghi</name>
    <dbReference type="NCBI Taxonomy" id="27349"/>
    <lineage>
        <taxon>Eukaryota</taxon>
        <taxon>Fungi</taxon>
        <taxon>Dikarya</taxon>
        <taxon>Basidiomycota</taxon>
        <taxon>Pucciniomycotina</taxon>
        <taxon>Pucciniomycetes</taxon>
        <taxon>Pucciniales</taxon>
        <taxon>Pucciniaceae</taxon>
        <taxon>Puccinia</taxon>
    </lineage>
</organism>
<gene>
    <name evidence="2" type="ORF">VP01_2462g2</name>
</gene>
<dbReference type="Proteomes" id="UP000037035">
    <property type="component" value="Unassembled WGS sequence"/>
</dbReference>